<dbReference type="STRING" id="1121939.L861_12900"/>
<comment type="pathway">
    <text evidence="2 12">Bacterial outer membrane biogenesis; LPS core biosynthesis.</text>
</comment>
<evidence type="ECO:0000256" key="11">
    <source>
        <dbReference type="PIRSR" id="PIRSR639901-2"/>
    </source>
</evidence>
<evidence type="ECO:0000256" key="5">
    <source>
        <dbReference type="ARBA" id="ARBA00019077"/>
    </source>
</evidence>
<evidence type="ECO:0000256" key="1">
    <source>
        <dbReference type="ARBA" id="ARBA00004196"/>
    </source>
</evidence>
<dbReference type="PANTHER" id="PTHR42755:SF1">
    <property type="entry name" value="3-DEOXY-D-MANNO-OCTULOSONIC ACID TRANSFERASE, MITOCHONDRIAL-RELATED"/>
    <property type="match status" value="1"/>
</dbReference>
<keyword evidence="6" id="KW-0472">Membrane</keyword>
<evidence type="ECO:0000256" key="7">
    <source>
        <dbReference type="ARBA" id="ARBA00022679"/>
    </source>
</evidence>
<dbReference type="FunFam" id="3.40.50.2000:FF:000032">
    <property type="entry name" value="3-deoxy-D-manno-octulosonic acid transferase"/>
    <property type="match status" value="1"/>
</dbReference>
<dbReference type="GO" id="GO:0009245">
    <property type="term" value="P:lipid A biosynthetic process"/>
    <property type="evidence" value="ECO:0007669"/>
    <property type="project" value="TreeGrafter"/>
</dbReference>
<feature type="domain" description="Glycosyl transferase family 1" evidence="13">
    <location>
        <begin position="313"/>
        <end position="415"/>
    </location>
</feature>
<name>S2L7G7_LITA3</name>
<accession>S2L7G7</accession>
<dbReference type="OrthoDB" id="9789797at2"/>
<comment type="subcellular location">
    <subcellularLocation>
        <location evidence="1">Cell envelope</location>
    </subcellularLocation>
    <subcellularLocation>
        <location evidence="12">Cell membrane</location>
    </subcellularLocation>
</comment>
<organism evidence="15 16">
    <name type="scientific">Litchfieldella anticariensis (strain DSM 16096 / CECT 5854 / CIP 108499 / LMG 22089 / FP35)</name>
    <name type="common">Halomonas anticariensis</name>
    <dbReference type="NCBI Taxonomy" id="1121939"/>
    <lineage>
        <taxon>Bacteria</taxon>
        <taxon>Pseudomonadati</taxon>
        <taxon>Pseudomonadota</taxon>
        <taxon>Gammaproteobacteria</taxon>
        <taxon>Oceanospirillales</taxon>
        <taxon>Halomonadaceae</taxon>
        <taxon>Litchfieldella</taxon>
    </lineage>
</organism>
<dbReference type="InterPro" id="IPR039901">
    <property type="entry name" value="Kdotransferase"/>
</dbReference>
<keyword evidence="6" id="KW-0997">Cell inner membrane</keyword>
<proteinExistence type="inferred from homology"/>
<feature type="site" description="Transition state stabilizer" evidence="11">
    <location>
        <position position="225"/>
    </location>
</feature>
<dbReference type="UniPathway" id="UPA00958"/>
<dbReference type="EMBL" id="ASTJ01000039">
    <property type="protein sequence ID" value="EPC00686.1"/>
    <property type="molecule type" value="Genomic_DNA"/>
</dbReference>
<feature type="domain" description="3-deoxy-D-manno-octulosonic-acid transferase N-terminal" evidence="14">
    <location>
        <begin position="44"/>
        <end position="227"/>
    </location>
</feature>
<reference evidence="15 16" key="1">
    <citation type="journal article" date="2013" name="Genome Announc.">
        <title>Draft genome sequence of the moderately halophilic gammaproteobacterium Halomonas anticariensis FP35.</title>
        <authorList>
            <person name="Tahrioui A."/>
            <person name="Quesada E."/>
            <person name="Llamas I."/>
        </authorList>
    </citation>
    <scope>NUCLEOTIDE SEQUENCE [LARGE SCALE GENOMIC DNA]</scope>
    <source>
        <strain evidence="16">DSM 16096 / CECT 5854 / LMG 22089 / FP35</strain>
    </source>
</reference>
<comment type="function">
    <text evidence="12">Involved in lipopolysaccharide (LPS) biosynthesis. Catalyzes the transfer of 3-deoxy-D-manno-octulosonate (Kdo) residue(s) from CMP-Kdo to lipid IV(A), the tetraacyldisaccharide-1,4'-bisphosphate precursor of lipid A.</text>
</comment>
<dbReference type="GO" id="GO:0043842">
    <property type="term" value="F:Kdo transferase activity"/>
    <property type="evidence" value="ECO:0007669"/>
    <property type="project" value="UniProtKB-EC"/>
</dbReference>
<dbReference type="AlphaFoldDB" id="S2L7G7"/>
<dbReference type="PANTHER" id="PTHR42755">
    <property type="entry name" value="3-DEOXY-MANNO-OCTULOSONATE CYTIDYLYLTRANSFERASE"/>
    <property type="match status" value="1"/>
</dbReference>
<dbReference type="InterPro" id="IPR001296">
    <property type="entry name" value="Glyco_trans_1"/>
</dbReference>
<keyword evidence="16" id="KW-1185">Reference proteome</keyword>
<dbReference type="Gene3D" id="3.40.50.2000">
    <property type="entry name" value="Glycogen Phosphorylase B"/>
    <property type="match status" value="1"/>
</dbReference>
<evidence type="ECO:0000256" key="3">
    <source>
        <dbReference type="ARBA" id="ARBA00006380"/>
    </source>
</evidence>
<evidence type="ECO:0000256" key="4">
    <source>
        <dbReference type="ARBA" id="ARBA00012621"/>
    </source>
</evidence>
<dbReference type="GO" id="GO:0009244">
    <property type="term" value="P:lipopolysaccharide core region biosynthetic process"/>
    <property type="evidence" value="ECO:0007669"/>
    <property type="project" value="UniProtKB-UniRule"/>
</dbReference>
<dbReference type="InterPro" id="IPR007507">
    <property type="entry name" value="Glycos_transf_N"/>
</dbReference>
<evidence type="ECO:0000256" key="8">
    <source>
        <dbReference type="ARBA" id="ARBA00031445"/>
    </source>
</evidence>
<feature type="active site" description="Proton acceptor" evidence="10">
    <location>
        <position position="69"/>
    </location>
</feature>
<keyword evidence="12" id="KW-1003">Cell membrane</keyword>
<evidence type="ECO:0000313" key="16">
    <source>
        <dbReference type="Proteomes" id="UP000014463"/>
    </source>
</evidence>
<keyword evidence="12" id="KW-0448">Lipopolysaccharide biosynthesis</keyword>
<evidence type="ECO:0000313" key="15">
    <source>
        <dbReference type="EMBL" id="EPC00686.1"/>
    </source>
</evidence>
<evidence type="ECO:0000256" key="2">
    <source>
        <dbReference type="ARBA" id="ARBA00004713"/>
    </source>
</evidence>
<evidence type="ECO:0000259" key="14">
    <source>
        <dbReference type="Pfam" id="PF04413"/>
    </source>
</evidence>
<evidence type="ECO:0000256" key="9">
    <source>
        <dbReference type="ARBA" id="ARBA00049183"/>
    </source>
</evidence>
<gene>
    <name evidence="15" type="ORF">L861_12900</name>
</gene>
<dbReference type="RefSeq" id="WP_016418273.1">
    <property type="nucleotide sequence ID" value="NZ_AUAB01000005.1"/>
</dbReference>
<dbReference type="Proteomes" id="UP000014463">
    <property type="component" value="Unassembled WGS sequence"/>
</dbReference>
<dbReference type="SUPFAM" id="SSF53756">
    <property type="entry name" value="UDP-Glycosyltransferase/glycogen phosphorylase"/>
    <property type="match status" value="1"/>
</dbReference>
<dbReference type="Gene3D" id="3.40.50.11720">
    <property type="entry name" value="3-Deoxy-D-manno-octulosonic-acid transferase, N-terminal domain"/>
    <property type="match status" value="1"/>
</dbReference>
<dbReference type="EC" id="2.4.99.12" evidence="4 12"/>
<evidence type="ECO:0000256" key="12">
    <source>
        <dbReference type="RuleBase" id="RU365103"/>
    </source>
</evidence>
<comment type="catalytic activity">
    <reaction evidence="9 12">
        <text>lipid IVA (E. coli) + CMP-3-deoxy-beta-D-manno-octulosonate = alpha-Kdo-(2-&gt;6)-lipid IVA (E. coli) + CMP + H(+)</text>
        <dbReference type="Rhea" id="RHEA:28066"/>
        <dbReference type="ChEBI" id="CHEBI:15378"/>
        <dbReference type="ChEBI" id="CHEBI:58603"/>
        <dbReference type="ChEBI" id="CHEBI:60364"/>
        <dbReference type="ChEBI" id="CHEBI:60377"/>
        <dbReference type="ChEBI" id="CHEBI:85987"/>
        <dbReference type="EC" id="2.4.99.12"/>
    </reaction>
</comment>
<dbReference type="InterPro" id="IPR038107">
    <property type="entry name" value="Glycos_transf_N_sf"/>
</dbReference>
<dbReference type="Pfam" id="PF00534">
    <property type="entry name" value="Glycos_transf_1"/>
    <property type="match status" value="1"/>
</dbReference>
<feature type="site" description="Transition state stabilizer" evidence="11">
    <location>
        <position position="147"/>
    </location>
</feature>
<comment type="caution">
    <text evidence="15">The sequence shown here is derived from an EMBL/GenBank/DDBJ whole genome shotgun (WGS) entry which is preliminary data.</text>
</comment>
<sequence>MKAREASRHRARWARWLYSAALYALSPLIWRRVWREQVFAYSRWQRLGRIPDAPTAGNAIWLHCASVGEVQAARPLIEALVARYPSQCLVLTTMTATGAERASALAESLGKNGAKGKVKHYFVPLDFPGAAWRFVAQLRPRLAIFFETELWPNLLHACERIGVPVTVVNGRLSPRAFERYRKFLPLFQDALSRIDWLAAKSQSDAERFRMLGMPHDRITVVGSLKYDLMVDDELFKRSKCLHTSWGERPVWIAGSTHPGEDEQLLLAHARVRDVLPEALLILVPRHPQRFDDVAQLCRDHGMKVARRSWNEQPELQTAVYLGDTMGELLCLYGAADIAFVGGSLVPVGGHNLLEPAAMGTPVVTGPELANFSDVAETLREAGALVEVADGEALAQELVRLLGDEPECQRLSHAGQAVVEANRGALVKTLEAIDQYLPPK</sequence>
<evidence type="ECO:0000259" key="13">
    <source>
        <dbReference type="Pfam" id="PF00534"/>
    </source>
</evidence>
<evidence type="ECO:0000256" key="6">
    <source>
        <dbReference type="ARBA" id="ARBA00022519"/>
    </source>
</evidence>
<keyword evidence="7 12" id="KW-0808">Transferase</keyword>
<dbReference type="Pfam" id="PF04413">
    <property type="entry name" value="Glycos_transf_N"/>
    <property type="match status" value="1"/>
</dbReference>
<evidence type="ECO:0000256" key="10">
    <source>
        <dbReference type="PIRSR" id="PIRSR639901-1"/>
    </source>
</evidence>
<comment type="similarity">
    <text evidence="3">Belongs to the glycosyltransferase group 1 family. Glycosyltransferase 30 subfamily.</text>
</comment>
<dbReference type="GO" id="GO:0005886">
    <property type="term" value="C:plasma membrane"/>
    <property type="evidence" value="ECO:0007669"/>
    <property type="project" value="UniProtKB-SubCell"/>
</dbReference>
<dbReference type="NCBIfam" id="NF004388">
    <property type="entry name" value="PRK05749.1-4"/>
    <property type="match status" value="1"/>
</dbReference>
<dbReference type="PATRIC" id="fig|1121939.11.peg.3759"/>
<dbReference type="eggNOG" id="COG1519">
    <property type="taxonomic scope" value="Bacteria"/>
</dbReference>
<protein>
    <recommendedName>
        <fullName evidence="5 12">3-deoxy-D-manno-octulosonic acid transferase</fullName>
        <shortName evidence="12">Kdo transferase</shortName>
        <ecNumber evidence="4 12">2.4.99.12</ecNumber>
    </recommendedName>
    <alternativeName>
        <fullName evidence="8 12">Lipid IV(A) 3-deoxy-D-manno-octulosonic acid transferase</fullName>
    </alternativeName>
</protein>
<dbReference type="GO" id="GO:0030313">
    <property type="term" value="C:cell envelope"/>
    <property type="evidence" value="ECO:0007669"/>
    <property type="project" value="UniProtKB-SubCell"/>
</dbReference>